<evidence type="ECO:0000256" key="1">
    <source>
        <dbReference type="PIRSR" id="PIRSR017388-1"/>
    </source>
</evidence>
<feature type="domain" description="Serine aminopeptidase S33" evidence="2">
    <location>
        <begin position="15"/>
        <end position="228"/>
    </location>
</feature>
<dbReference type="GO" id="GO:0052689">
    <property type="term" value="F:carboxylic ester hydrolase activity"/>
    <property type="evidence" value="ECO:0007669"/>
    <property type="project" value="InterPro"/>
</dbReference>
<keyword evidence="4" id="KW-1185">Reference proteome</keyword>
<dbReference type="InterPro" id="IPR012354">
    <property type="entry name" value="Esterase_lipase"/>
</dbReference>
<dbReference type="OrthoDB" id="9800213at2"/>
<protein>
    <submittedName>
        <fullName evidence="3">Carboxylesterase</fullName>
    </submittedName>
</protein>
<reference evidence="3 4" key="1">
    <citation type="submission" date="2015-11" db="EMBL/GenBank/DDBJ databases">
        <title>Draft genome sequences of new species of the genus Lactobacillus isolated from orchardgrass silage.</title>
        <authorList>
            <person name="Tohno M."/>
            <person name="Tanizawa Y."/>
            <person name="Arita M."/>
        </authorList>
    </citation>
    <scope>NUCLEOTIDE SEQUENCE [LARGE SCALE GENOMIC DNA]</scope>
    <source>
        <strain evidence="3 4">IWT5</strain>
    </source>
</reference>
<dbReference type="InterPro" id="IPR022742">
    <property type="entry name" value="Hydrolase_4"/>
</dbReference>
<dbReference type="Proteomes" id="UP000223370">
    <property type="component" value="Unassembled WGS sequence"/>
</dbReference>
<feature type="active site" description="Charge relay system" evidence="1">
    <location>
        <position position="224"/>
    </location>
</feature>
<dbReference type="Pfam" id="PF12146">
    <property type="entry name" value="Hydrolase_4"/>
    <property type="match status" value="1"/>
</dbReference>
<organism evidence="3 4">
    <name type="scientific">Secundilactobacillus silagincola</name>
    <dbReference type="NCBI Taxonomy" id="1714681"/>
    <lineage>
        <taxon>Bacteria</taxon>
        <taxon>Bacillati</taxon>
        <taxon>Bacillota</taxon>
        <taxon>Bacilli</taxon>
        <taxon>Lactobacillales</taxon>
        <taxon>Lactobacillaceae</taxon>
        <taxon>Secundilactobacillus</taxon>
    </lineage>
</organism>
<dbReference type="Gene3D" id="3.40.50.1820">
    <property type="entry name" value="alpha/beta hydrolase"/>
    <property type="match status" value="1"/>
</dbReference>
<dbReference type="PIRSF" id="PIRSF017388">
    <property type="entry name" value="Esterase_lipase"/>
    <property type="match status" value="1"/>
</dbReference>
<feature type="active site" description="Nucleophile" evidence="1">
    <location>
        <position position="93"/>
    </location>
</feature>
<evidence type="ECO:0000313" key="3">
    <source>
        <dbReference type="EMBL" id="GAT18191.1"/>
    </source>
</evidence>
<dbReference type="SUPFAM" id="SSF53474">
    <property type="entry name" value="alpha/beta-Hydrolases"/>
    <property type="match status" value="1"/>
</dbReference>
<comment type="caution">
    <text evidence="3">The sequence shown here is derived from an EMBL/GenBank/DDBJ whole genome shotgun (WGS) entry which is preliminary data.</text>
</comment>
<dbReference type="EMBL" id="BCMJ01000002">
    <property type="protein sequence ID" value="GAT18191.1"/>
    <property type="molecule type" value="Genomic_DNA"/>
</dbReference>
<gene>
    <name evidence="3" type="ORF">IWT5_00464</name>
</gene>
<proteinExistence type="predicted"/>
<sequence>MDLPQAFYFKAGEPAVLLLHTFSGTPNDVRIMGRGLQKRGYTVLGPMFAGHGTADPRQIFKTGAPDRWWQDTRTAIQQLINDGHSEIAVFGESLGGLFAMKALAQFDEVVAGGTIDTPLFKVDTSRVAARFLLECRGWYQKMKLATDEVTERMQYLSQHIDEMLTTIETFTGPVHDEIRGLTKPVFIAQADADELIDRDIGQRLADYLSPSAPVTYRHYPEAPHVMTFSPQGRQLTKDIGEFLEAVMPVNHSN</sequence>
<dbReference type="AlphaFoldDB" id="A0A1Z5H4V1"/>
<dbReference type="RefSeq" id="WP_098823716.1">
    <property type="nucleotide sequence ID" value="NZ_BCMJ01000002.1"/>
</dbReference>
<feature type="active site" description="Charge relay system" evidence="1">
    <location>
        <position position="193"/>
    </location>
</feature>
<accession>A0A1Z5H4V1</accession>
<evidence type="ECO:0000259" key="2">
    <source>
        <dbReference type="Pfam" id="PF12146"/>
    </source>
</evidence>
<name>A0A1Z5H4V1_9LACO</name>
<evidence type="ECO:0000313" key="4">
    <source>
        <dbReference type="Proteomes" id="UP000223370"/>
    </source>
</evidence>
<dbReference type="InterPro" id="IPR029058">
    <property type="entry name" value="AB_hydrolase_fold"/>
</dbReference>